<gene>
    <name evidence="3" type="ORF">FDA94_31575</name>
</gene>
<dbReference type="InterPro" id="IPR051015">
    <property type="entry name" value="EvgA-like"/>
</dbReference>
<dbReference type="RefSeq" id="WP_137250718.1">
    <property type="nucleotide sequence ID" value="NZ_SZQA01000039.1"/>
</dbReference>
<dbReference type="PANTHER" id="PTHR45566">
    <property type="entry name" value="HTH-TYPE TRANSCRIPTIONAL REGULATOR YHJB-RELATED"/>
    <property type="match status" value="1"/>
</dbReference>
<evidence type="ECO:0000256" key="1">
    <source>
        <dbReference type="PROSITE-ProRule" id="PRU00169"/>
    </source>
</evidence>
<dbReference type="AlphaFoldDB" id="A0A4U3M6U1"/>
<sequence length="139" mass="14525">MGSVEVLIVDDQAPFRAVARRLVALVAGWRVAGEAESGEAAVAEAARIRPHVIVMDINLPGISGVEATRRILAGQPGVTVVLVSTYAAEDLPPDAATCGAAGYIRKEDLTPARLRAHLAAISPPMPWTPAPGGVDEEQR</sequence>
<dbReference type="OrthoDB" id="7352332at2"/>
<dbReference type="Gene3D" id="3.40.50.2300">
    <property type="match status" value="1"/>
</dbReference>
<organism evidence="3 4">
    <name type="scientific">Herbidospora galbida</name>
    <dbReference type="NCBI Taxonomy" id="2575442"/>
    <lineage>
        <taxon>Bacteria</taxon>
        <taxon>Bacillati</taxon>
        <taxon>Actinomycetota</taxon>
        <taxon>Actinomycetes</taxon>
        <taxon>Streptosporangiales</taxon>
        <taxon>Streptosporangiaceae</taxon>
        <taxon>Herbidospora</taxon>
    </lineage>
</organism>
<proteinExistence type="predicted"/>
<dbReference type="InterPro" id="IPR058245">
    <property type="entry name" value="NreC/VraR/RcsB-like_REC"/>
</dbReference>
<dbReference type="CDD" id="cd17535">
    <property type="entry name" value="REC_NarL-like"/>
    <property type="match status" value="1"/>
</dbReference>
<evidence type="ECO:0000313" key="3">
    <source>
        <dbReference type="EMBL" id="TKK83909.1"/>
    </source>
</evidence>
<dbReference type="InterPro" id="IPR001789">
    <property type="entry name" value="Sig_transdc_resp-reg_receiver"/>
</dbReference>
<dbReference type="InterPro" id="IPR011006">
    <property type="entry name" value="CheY-like_superfamily"/>
</dbReference>
<evidence type="ECO:0000259" key="2">
    <source>
        <dbReference type="PROSITE" id="PS50110"/>
    </source>
</evidence>
<dbReference type="SMART" id="SM00448">
    <property type="entry name" value="REC"/>
    <property type="match status" value="1"/>
</dbReference>
<reference evidence="3 4" key="1">
    <citation type="submission" date="2019-04" db="EMBL/GenBank/DDBJ databases">
        <title>Herbidospora sp. NEAU-GS14.nov., a novel actinomycete isolated from soil.</title>
        <authorList>
            <person name="Han L."/>
        </authorList>
    </citation>
    <scope>NUCLEOTIDE SEQUENCE [LARGE SCALE GENOMIC DNA]</scope>
    <source>
        <strain evidence="3 4">NEAU-GS14</strain>
    </source>
</reference>
<evidence type="ECO:0000313" key="4">
    <source>
        <dbReference type="Proteomes" id="UP000308705"/>
    </source>
</evidence>
<dbReference type="PROSITE" id="PS50110">
    <property type="entry name" value="RESPONSE_REGULATORY"/>
    <property type="match status" value="1"/>
</dbReference>
<accession>A0A4U3M6U1</accession>
<dbReference type="Proteomes" id="UP000308705">
    <property type="component" value="Unassembled WGS sequence"/>
</dbReference>
<feature type="modified residue" description="4-aspartylphosphate" evidence="1">
    <location>
        <position position="56"/>
    </location>
</feature>
<keyword evidence="1" id="KW-0597">Phosphoprotein</keyword>
<dbReference type="Pfam" id="PF00072">
    <property type="entry name" value="Response_reg"/>
    <property type="match status" value="1"/>
</dbReference>
<protein>
    <submittedName>
        <fullName evidence="3">Response regulator</fullName>
    </submittedName>
</protein>
<comment type="caution">
    <text evidence="3">The sequence shown here is derived from an EMBL/GenBank/DDBJ whole genome shotgun (WGS) entry which is preliminary data.</text>
</comment>
<dbReference type="SUPFAM" id="SSF52172">
    <property type="entry name" value="CheY-like"/>
    <property type="match status" value="1"/>
</dbReference>
<dbReference type="GO" id="GO:0000160">
    <property type="term" value="P:phosphorelay signal transduction system"/>
    <property type="evidence" value="ECO:0007669"/>
    <property type="project" value="InterPro"/>
</dbReference>
<name>A0A4U3M6U1_9ACTN</name>
<keyword evidence="4" id="KW-1185">Reference proteome</keyword>
<dbReference type="PANTHER" id="PTHR45566:SF2">
    <property type="entry name" value="NARL SUBFAMILY"/>
    <property type="match status" value="1"/>
</dbReference>
<dbReference type="EMBL" id="SZQA01000039">
    <property type="protein sequence ID" value="TKK83909.1"/>
    <property type="molecule type" value="Genomic_DNA"/>
</dbReference>
<feature type="domain" description="Response regulatory" evidence="2">
    <location>
        <begin position="5"/>
        <end position="121"/>
    </location>
</feature>